<dbReference type="PATRIC" id="fig|999411.4.peg.2174"/>
<evidence type="ECO:0000313" key="2">
    <source>
        <dbReference type="Proteomes" id="UP000013097"/>
    </source>
</evidence>
<dbReference type="NCBIfam" id="TIGR02906">
    <property type="entry name" value="spore_CotS"/>
    <property type="match status" value="1"/>
</dbReference>
<dbReference type="Gene3D" id="3.90.1200.10">
    <property type="match status" value="1"/>
</dbReference>
<keyword evidence="2" id="KW-1185">Reference proteome</keyword>
<comment type="caution">
    <text evidence="1">The sequence shown here is derived from an EMBL/GenBank/DDBJ whole genome shotgun (WGS) entry which is preliminary data.</text>
</comment>
<dbReference type="Pfam" id="PF01633">
    <property type="entry name" value="Choline_kinase"/>
    <property type="match status" value="1"/>
</dbReference>
<dbReference type="InterPro" id="IPR047175">
    <property type="entry name" value="CotS-like"/>
</dbReference>
<sequence>MSRYLEKDFLCSYDLSIGFFNNIGVKVKDVQPLRKVFVLKTEEGDKILKKVDYDQNKINFIEKSLKYINKTYPNTMRLNKFSNEENYIKWKGEFYIVMDKITGIEASCTNPIDLEICAKSIAKLHKASKGLKNILEKENSIVIMGEDLAKLYSEAREDLLEIKRFVCSYKYKNEFDNLFIENVDRYVKEIEECERLLSKSNYNNMKNDEDILALCHNDLAHHNFLIENGEVNIIDFDYSSINLRCVDLSDLILKWIKNSAFDIDKAKFIIDSYDEVNPIRKDELELIKILLAFPRDIYSIIRVYYHKEKSWEYESYLNKFKVKLENDIYRKSFLKEYNEKI</sequence>
<dbReference type="HOGENOM" id="CLU_042636_1_0_9"/>
<name>N9XZL8_9CLOT</name>
<keyword evidence="1" id="KW-0946">Virion</keyword>
<proteinExistence type="predicted"/>
<dbReference type="GO" id="GO:0042601">
    <property type="term" value="C:endospore-forming forespore"/>
    <property type="evidence" value="ECO:0007669"/>
    <property type="project" value="TreeGrafter"/>
</dbReference>
<dbReference type="Gene3D" id="3.30.200.20">
    <property type="entry name" value="Phosphorylase Kinase, domain 1"/>
    <property type="match status" value="1"/>
</dbReference>
<gene>
    <name evidence="1" type="ORF">HMPREF1092_02211</name>
</gene>
<dbReference type="eggNOG" id="COG0510">
    <property type="taxonomic scope" value="Bacteria"/>
</dbReference>
<dbReference type="SUPFAM" id="SSF56112">
    <property type="entry name" value="Protein kinase-like (PK-like)"/>
    <property type="match status" value="1"/>
</dbReference>
<protein>
    <submittedName>
        <fullName evidence="1">CotS family spore coat protein</fullName>
    </submittedName>
</protein>
<dbReference type="EMBL" id="AGYT01000010">
    <property type="protein sequence ID" value="ENZ01042.1"/>
    <property type="molecule type" value="Genomic_DNA"/>
</dbReference>
<keyword evidence="1" id="KW-0167">Capsid protein</keyword>
<reference evidence="1 2" key="1">
    <citation type="submission" date="2013-01" db="EMBL/GenBank/DDBJ databases">
        <title>The Genome Sequence of Clostridium colicanis 209318.</title>
        <authorList>
            <consortium name="The Broad Institute Genome Sequencing Platform"/>
            <person name="Earl A."/>
            <person name="Ward D."/>
            <person name="Feldgarden M."/>
            <person name="Gevers D."/>
            <person name="Courvalin P."/>
            <person name="Lambert T."/>
            <person name="Walker B."/>
            <person name="Young S.K."/>
            <person name="Zeng Q."/>
            <person name="Gargeya S."/>
            <person name="Fitzgerald M."/>
            <person name="Haas B."/>
            <person name="Abouelleil A."/>
            <person name="Alvarado L."/>
            <person name="Arachchi H.M."/>
            <person name="Berlin A.M."/>
            <person name="Chapman S.B."/>
            <person name="Dewar J."/>
            <person name="Goldberg J."/>
            <person name="Griggs A."/>
            <person name="Gujja S."/>
            <person name="Hansen M."/>
            <person name="Howarth C."/>
            <person name="Imamovic A."/>
            <person name="Larimer J."/>
            <person name="McCowan C."/>
            <person name="Murphy C."/>
            <person name="Neiman D."/>
            <person name="Pearson M."/>
            <person name="Priest M."/>
            <person name="Roberts A."/>
            <person name="Saif S."/>
            <person name="Shea T."/>
            <person name="Sisk P."/>
            <person name="Sykes S."/>
            <person name="Wortman J."/>
            <person name="Nusbaum C."/>
            <person name="Birren B."/>
        </authorList>
    </citation>
    <scope>NUCLEOTIDE SEQUENCE [LARGE SCALE GENOMIC DNA]</scope>
    <source>
        <strain evidence="1 2">209318</strain>
    </source>
</reference>
<dbReference type="Proteomes" id="UP000013097">
    <property type="component" value="Unassembled WGS sequence"/>
</dbReference>
<dbReference type="AlphaFoldDB" id="N9XZL8"/>
<dbReference type="RefSeq" id="WP_002598699.1">
    <property type="nucleotide sequence ID" value="NZ_KB850956.1"/>
</dbReference>
<dbReference type="InterPro" id="IPR014255">
    <property type="entry name" value="Spore_coat_CotS"/>
</dbReference>
<dbReference type="PANTHER" id="PTHR39179">
    <property type="entry name" value="SPORE COAT PROTEIN I"/>
    <property type="match status" value="1"/>
</dbReference>
<accession>N9XZL8</accession>
<evidence type="ECO:0000313" key="1">
    <source>
        <dbReference type="EMBL" id="ENZ01042.1"/>
    </source>
</evidence>
<organism evidence="1 2">
    <name type="scientific">Clostridium thermobutyricum</name>
    <dbReference type="NCBI Taxonomy" id="29372"/>
    <lineage>
        <taxon>Bacteria</taxon>
        <taxon>Bacillati</taxon>
        <taxon>Bacillota</taxon>
        <taxon>Clostridia</taxon>
        <taxon>Eubacteriales</taxon>
        <taxon>Clostridiaceae</taxon>
        <taxon>Clostridium</taxon>
    </lineage>
</organism>
<dbReference type="PANTHER" id="PTHR39179:SF1">
    <property type="entry name" value="SPORE COAT PROTEIN I"/>
    <property type="match status" value="1"/>
</dbReference>
<dbReference type="InterPro" id="IPR011009">
    <property type="entry name" value="Kinase-like_dom_sf"/>
</dbReference>